<evidence type="ECO:0000256" key="1">
    <source>
        <dbReference type="SAM" id="MobiDB-lite"/>
    </source>
</evidence>
<dbReference type="Proteomes" id="UP000580654">
    <property type="component" value="Unassembled WGS sequence"/>
</dbReference>
<protein>
    <submittedName>
        <fullName evidence="2">Uncharacterized protein</fullName>
    </submittedName>
</protein>
<name>A0A840YIE8_9PROT</name>
<dbReference type="EMBL" id="JACIJD010000036">
    <property type="protein sequence ID" value="MBB5696287.1"/>
    <property type="molecule type" value="Genomic_DNA"/>
</dbReference>
<comment type="caution">
    <text evidence="2">The sequence shown here is derived from an EMBL/GenBank/DDBJ whole genome shotgun (WGS) entry which is preliminary data.</text>
</comment>
<gene>
    <name evidence="2" type="ORF">FHS87_004357</name>
</gene>
<dbReference type="AlphaFoldDB" id="A0A840YIE8"/>
<reference evidence="2 3" key="1">
    <citation type="submission" date="2020-08" db="EMBL/GenBank/DDBJ databases">
        <title>Genomic Encyclopedia of Type Strains, Phase IV (KMG-IV): sequencing the most valuable type-strain genomes for metagenomic binning, comparative biology and taxonomic classification.</title>
        <authorList>
            <person name="Goeker M."/>
        </authorList>
    </citation>
    <scope>NUCLEOTIDE SEQUENCE [LARGE SCALE GENOMIC DNA]</scope>
    <source>
        <strain evidence="2 3">DSM 25622</strain>
    </source>
</reference>
<evidence type="ECO:0000313" key="2">
    <source>
        <dbReference type="EMBL" id="MBB5696287.1"/>
    </source>
</evidence>
<feature type="region of interest" description="Disordered" evidence="1">
    <location>
        <begin position="1"/>
        <end position="24"/>
    </location>
</feature>
<sequence length="37" mass="3998">MTKLKPSRTGLSRAEVPSTPGELGQWSDRCLAVQALL</sequence>
<proteinExistence type="predicted"/>
<organism evidence="2 3">
    <name type="scientific">Muricoccus pecuniae</name>
    <dbReference type="NCBI Taxonomy" id="693023"/>
    <lineage>
        <taxon>Bacteria</taxon>
        <taxon>Pseudomonadati</taxon>
        <taxon>Pseudomonadota</taxon>
        <taxon>Alphaproteobacteria</taxon>
        <taxon>Acetobacterales</taxon>
        <taxon>Roseomonadaceae</taxon>
        <taxon>Muricoccus</taxon>
    </lineage>
</organism>
<accession>A0A840YIE8</accession>
<keyword evidence="3" id="KW-1185">Reference proteome</keyword>
<evidence type="ECO:0000313" key="3">
    <source>
        <dbReference type="Proteomes" id="UP000580654"/>
    </source>
</evidence>